<protein>
    <recommendedName>
        <fullName evidence="2">Lysophospholipase</fullName>
    </recommendedName>
</protein>
<gene>
    <name evidence="1" type="ORF">MNBD_ALPHA08-1652</name>
</gene>
<reference evidence="1" key="1">
    <citation type="submission" date="2018-06" db="EMBL/GenBank/DDBJ databases">
        <authorList>
            <person name="Zhirakovskaya E."/>
        </authorList>
    </citation>
    <scope>NUCLEOTIDE SEQUENCE</scope>
</reference>
<evidence type="ECO:0000313" key="1">
    <source>
        <dbReference type="EMBL" id="VAV90039.1"/>
    </source>
</evidence>
<dbReference type="AlphaFoldDB" id="A0A3B0RDI2"/>
<proteinExistence type="predicted"/>
<sequence length="138" mass="16233">MTLNMVKLCVGVSEIQQLADHQKRRLQENRRIFHVTRMVPRRQKELLDGGSLYWVMRGKILVRQILTNIEEFTDPEGIRRCRLMLGTELVPVRPVPRRAFQGWRYFKQEDAPPDLTKAERQGDIPPEMRAELIELGLL</sequence>
<dbReference type="InterPro" id="IPR008320">
    <property type="entry name" value="UCP032025"/>
</dbReference>
<accession>A0A3B0RDI2</accession>
<organism evidence="1">
    <name type="scientific">hydrothermal vent metagenome</name>
    <dbReference type="NCBI Taxonomy" id="652676"/>
    <lineage>
        <taxon>unclassified sequences</taxon>
        <taxon>metagenomes</taxon>
        <taxon>ecological metagenomes</taxon>
    </lineage>
</organism>
<name>A0A3B0RDI2_9ZZZZ</name>
<evidence type="ECO:0008006" key="2">
    <source>
        <dbReference type="Google" id="ProtNLM"/>
    </source>
</evidence>
<dbReference type="Pfam" id="PF07370">
    <property type="entry name" value="DUF1489"/>
    <property type="match status" value="1"/>
</dbReference>
<dbReference type="PIRSF" id="PIRSF032025">
    <property type="entry name" value="UCP032025"/>
    <property type="match status" value="1"/>
</dbReference>
<dbReference type="EMBL" id="UOEC01000071">
    <property type="protein sequence ID" value="VAV90039.1"/>
    <property type="molecule type" value="Genomic_DNA"/>
</dbReference>